<evidence type="ECO:0000313" key="3">
    <source>
        <dbReference type="EMBL" id="MEE2058402.1"/>
    </source>
</evidence>
<feature type="transmembrane region" description="Helical" evidence="2">
    <location>
        <begin position="103"/>
        <end position="121"/>
    </location>
</feature>
<gene>
    <name evidence="3" type="ORF">Q7514_12810</name>
</gene>
<accession>A0ABU7LAT0</accession>
<evidence type="ECO:0000256" key="1">
    <source>
        <dbReference type="SAM" id="MobiDB-lite"/>
    </source>
</evidence>
<feature type="transmembrane region" description="Helical" evidence="2">
    <location>
        <begin position="35"/>
        <end position="54"/>
    </location>
</feature>
<name>A0ABU7LAT0_9NOCA</name>
<protein>
    <submittedName>
        <fullName evidence="3">Uncharacterized protein</fullName>
    </submittedName>
</protein>
<proteinExistence type="predicted"/>
<evidence type="ECO:0000256" key="2">
    <source>
        <dbReference type="SAM" id="Phobius"/>
    </source>
</evidence>
<comment type="caution">
    <text evidence="3">The sequence shown here is derived from an EMBL/GenBank/DDBJ whole genome shotgun (WGS) entry which is preliminary data.</text>
</comment>
<keyword evidence="2" id="KW-0472">Membrane</keyword>
<sequence>MRFAVPYLRVLAGMFAGVTMWLAIVEIVNGNVPEALIQLLFTVGLGYLAVGKPLRDRRARIKAEEDALAARAEAGHRAFLAGDPSAAFAPPPEPPQPPRIRRGVVIAAMIAAAFVLIGIIGDLSDGLDAPSDDNATTTPQTSTEVTATPTVSTATSAPTTAATVTPSASMGTQR</sequence>
<feature type="region of interest" description="Disordered" evidence="1">
    <location>
        <begin position="130"/>
        <end position="174"/>
    </location>
</feature>
<feature type="transmembrane region" description="Helical" evidence="2">
    <location>
        <begin position="7"/>
        <end position="29"/>
    </location>
</feature>
<dbReference type="RefSeq" id="WP_330133648.1">
    <property type="nucleotide sequence ID" value="NZ_JAUTXY010000005.1"/>
</dbReference>
<dbReference type="EMBL" id="JAUTXY010000005">
    <property type="protein sequence ID" value="MEE2058402.1"/>
    <property type="molecule type" value="Genomic_DNA"/>
</dbReference>
<evidence type="ECO:0000313" key="4">
    <source>
        <dbReference type="Proteomes" id="UP001336020"/>
    </source>
</evidence>
<keyword evidence="4" id="KW-1185">Reference proteome</keyword>
<dbReference type="Proteomes" id="UP001336020">
    <property type="component" value="Unassembled WGS sequence"/>
</dbReference>
<keyword evidence="2" id="KW-1133">Transmembrane helix</keyword>
<keyword evidence="2" id="KW-0812">Transmembrane</keyword>
<feature type="compositionally biased region" description="Low complexity" evidence="1">
    <location>
        <begin position="135"/>
        <end position="174"/>
    </location>
</feature>
<organism evidence="3 4">
    <name type="scientific">Rhodococcus artemisiae</name>
    <dbReference type="NCBI Taxonomy" id="714159"/>
    <lineage>
        <taxon>Bacteria</taxon>
        <taxon>Bacillati</taxon>
        <taxon>Actinomycetota</taxon>
        <taxon>Actinomycetes</taxon>
        <taxon>Mycobacteriales</taxon>
        <taxon>Nocardiaceae</taxon>
        <taxon>Rhodococcus</taxon>
    </lineage>
</organism>
<reference evidence="3 4" key="1">
    <citation type="submission" date="2023-07" db="EMBL/GenBank/DDBJ databases">
        <authorList>
            <person name="Girao M."/>
            <person name="Carvalho M.F."/>
        </authorList>
    </citation>
    <scope>NUCLEOTIDE SEQUENCE [LARGE SCALE GENOMIC DNA]</scope>
    <source>
        <strain evidence="3 4">YIM65754</strain>
    </source>
</reference>